<dbReference type="InterPro" id="IPR016137">
    <property type="entry name" value="RGS"/>
</dbReference>
<dbReference type="InterPro" id="IPR044926">
    <property type="entry name" value="RGS_subdomain_2"/>
</dbReference>
<evidence type="ECO:0000313" key="5">
    <source>
        <dbReference type="Proteomes" id="UP001146793"/>
    </source>
</evidence>
<evidence type="ECO:0000256" key="1">
    <source>
        <dbReference type="SAM" id="Coils"/>
    </source>
</evidence>
<proteinExistence type="predicted"/>
<name>A0AAV7YJT2_9EUKA</name>
<feature type="coiled-coil region" evidence="1">
    <location>
        <begin position="155"/>
        <end position="226"/>
    </location>
</feature>
<dbReference type="Pfam" id="PF04784">
    <property type="entry name" value="DUF547"/>
    <property type="match status" value="1"/>
</dbReference>
<feature type="compositionally biased region" description="Basic residues" evidence="2">
    <location>
        <begin position="347"/>
        <end position="357"/>
    </location>
</feature>
<keyword evidence="1" id="KW-0175">Coiled coil</keyword>
<dbReference type="PANTHER" id="PTHR46361:SF3">
    <property type="entry name" value="ELECTRON CARRIER_ PROTEIN DISULFIDE OXIDOREDUCTASE"/>
    <property type="match status" value="1"/>
</dbReference>
<dbReference type="CDD" id="cd07440">
    <property type="entry name" value="RGS"/>
    <property type="match status" value="1"/>
</dbReference>
<protein>
    <submittedName>
        <fullName evidence="4">Electron carrier/ protein disulfide oxidoreductase</fullName>
    </submittedName>
</protein>
<dbReference type="Proteomes" id="UP001146793">
    <property type="component" value="Unassembled WGS sequence"/>
</dbReference>
<reference evidence="4" key="1">
    <citation type="submission" date="2022-08" db="EMBL/GenBank/DDBJ databases">
        <title>Novel sulphate-reducing endosymbionts in the free-living metamonad Anaeramoeba.</title>
        <authorList>
            <person name="Jerlstrom-Hultqvist J."/>
            <person name="Cepicka I."/>
            <person name="Gallot-Lavallee L."/>
            <person name="Salas-Leiva D."/>
            <person name="Curtis B.A."/>
            <person name="Zahonova K."/>
            <person name="Pipaliya S."/>
            <person name="Dacks J."/>
            <person name="Roger A.J."/>
        </authorList>
    </citation>
    <scope>NUCLEOTIDE SEQUENCE</scope>
    <source>
        <strain evidence="4">Busselton2</strain>
    </source>
</reference>
<dbReference type="PROSITE" id="PS50132">
    <property type="entry name" value="RGS"/>
    <property type="match status" value="1"/>
</dbReference>
<dbReference type="PANTHER" id="PTHR46361">
    <property type="entry name" value="ELECTRON CARRIER/ PROTEIN DISULFIDE OXIDOREDUCTASE"/>
    <property type="match status" value="1"/>
</dbReference>
<dbReference type="Gene3D" id="1.10.167.10">
    <property type="entry name" value="Regulator of G-protein Signalling 4, domain 2"/>
    <property type="match status" value="1"/>
</dbReference>
<accession>A0AAV7YJT2</accession>
<evidence type="ECO:0000313" key="4">
    <source>
        <dbReference type="EMBL" id="KAJ3430107.1"/>
    </source>
</evidence>
<feature type="region of interest" description="Disordered" evidence="2">
    <location>
        <begin position="322"/>
        <end position="357"/>
    </location>
</feature>
<gene>
    <name evidence="4" type="ORF">M0812_23107</name>
</gene>
<evidence type="ECO:0000259" key="3">
    <source>
        <dbReference type="PROSITE" id="PS50132"/>
    </source>
</evidence>
<feature type="domain" description="RGS" evidence="3">
    <location>
        <begin position="436"/>
        <end position="554"/>
    </location>
</feature>
<dbReference type="EMBL" id="JANTQA010000051">
    <property type="protein sequence ID" value="KAJ3430107.1"/>
    <property type="molecule type" value="Genomic_DNA"/>
</dbReference>
<dbReference type="InterPro" id="IPR036305">
    <property type="entry name" value="RGS_sf"/>
</dbReference>
<dbReference type="InterPro" id="IPR006869">
    <property type="entry name" value="DUF547"/>
</dbReference>
<feature type="compositionally biased region" description="Low complexity" evidence="2">
    <location>
        <begin position="329"/>
        <end position="344"/>
    </location>
</feature>
<feature type="coiled-coil region" evidence="1">
    <location>
        <begin position="278"/>
        <end position="305"/>
    </location>
</feature>
<dbReference type="SUPFAM" id="SSF48097">
    <property type="entry name" value="Regulator of G-protein signaling, RGS"/>
    <property type="match status" value="1"/>
</dbReference>
<sequence>MINSKGKAMSIVIETKKLKTNDNSKKYEKLGLPKHALWFEFEVAPLIIEDNLYFQFNVSKYESPNTLLDNQIKILAYKKKIKNTQKRLEESQKSFENSSMNKQSLQIQEELKEKINELNTIRNAYLINQQEIKELGDTIAQRTTETTENELKPMLHLMQKNERSLSLDLNKLKNEKHLVNLSKQIRVFQLRRKQLKKETKKIMNDLVEINKEYEKSEQLLAEWEKRNVDKICTEQKFFSQTDTIEDLASSLEFVNLSIKKTELRIQKFKYNKDTTVHISQTKHKLQKMIKSINHLKKRLIKAKKNESHSVYKIIEPIGTDNYTENTEKSSLSTSISSPSLLQESTTKIKKSPRQRMSKLKIKRPAFTRKSDKNVLKKVDDKRYLPKSPRNNNNTIIHSFNTIDNIFEMSSINNDEQNENKSSQKKVLMRQISNFSTFNQLMKYNLAIEYFKEFLTERSKQNEFIFYLEIQELKRYYNDENAEDLVTYLINNYIEESAIFLIELDNEIRDNILNLHYDNKYSRDIFDKAEKIVLENICKKYFPEFKKSPLFQQFCQIDYQQNQLLLESTYRIGLLTSEQKTNKLLNNFFNNSEEIPNPNKFIQELLEILIDMLNVNFSISSETINCQKIAQSISFKNFQNSCSLLNNIAINDIVSLDHQSKKAFFLNLFNVISIHSIIINPNPTDKNSLNHFLKDSNYSIGGYVFSLHDIKYGVFELSRREKKKLLDKLTPFCVNYDPRINFAIMNFTTHPNKLTTFYPETLEKQLDETTVNYLNQYLRIKQQKKKIYLPIINKDNFYNYENAKIWIRNYLTIKDPISFHLNKLGQTKSLIRNSIDLNIN</sequence>
<dbReference type="Pfam" id="PF00615">
    <property type="entry name" value="RGS"/>
    <property type="match status" value="1"/>
</dbReference>
<organism evidence="4 5">
    <name type="scientific">Anaeramoeba flamelloides</name>
    <dbReference type="NCBI Taxonomy" id="1746091"/>
    <lineage>
        <taxon>Eukaryota</taxon>
        <taxon>Metamonada</taxon>
        <taxon>Anaeramoebidae</taxon>
        <taxon>Anaeramoeba</taxon>
    </lineage>
</organism>
<comment type="caution">
    <text evidence="4">The sequence shown here is derived from an EMBL/GenBank/DDBJ whole genome shotgun (WGS) entry which is preliminary data.</text>
</comment>
<evidence type="ECO:0000256" key="2">
    <source>
        <dbReference type="SAM" id="MobiDB-lite"/>
    </source>
</evidence>
<dbReference type="SMART" id="SM00315">
    <property type="entry name" value="RGS"/>
    <property type="match status" value="1"/>
</dbReference>
<dbReference type="AlphaFoldDB" id="A0AAV7YJT2"/>